<protein>
    <recommendedName>
        <fullName evidence="3">Methyl-accepting transducer domain-containing protein</fullName>
    </recommendedName>
</protein>
<feature type="domain" description="Methyl-accepting transducer" evidence="3">
    <location>
        <begin position="105"/>
        <end position="271"/>
    </location>
</feature>
<evidence type="ECO:0000313" key="5">
    <source>
        <dbReference type="Proteomes" id="UP000076268"/>
    </source>
</evidence>
<organism evidence="4 5">
    <name type="scientific">Anaerosporomusa subterranea</name>
    <dbReference type="NCBI Taxonomy" id="1794912"/>
    <lineage>
        <taxon>Bacteria</taxon>
        <taxon>Bacillati</taxon>
        <taxon>Bacillota</taxon>
        <taxon>Negativicutes</taxon>
        <taxon>Acetonemataceae</taxon>
        <taxon>Anaerosporomusa</taxon>
    </lineage>
</organism>
<dbReference type="GO" id="GO:0007165">
    <property type="term" value="P:signal transduction"/>
    <property type="evidence" value="ECO:0007669"/>
    <property type="project" value="UniProtKB-KW"/>
</dbReference>
<dbReference type="Pfam" id="PF00015">
    <property type="entry name" value="MCPsignal"/>
    <property type="match status" value="1"/>
</dbReference>
<keyword evidence="1 2" id="KW-0807">Transducer</keyword>
<dbReference type="PANTHER" id="PTHR32089:SF112">
    <property type="entry name" value="LYSOZYME-LIKE PROTEIN-RELATED"/>
    <property type="match status" value="1"/>
</dbReference>
<comment type="caution">
    <text evidence="4">The sequence shown here is derived from an EMBL/GenBank/DDBJ whole genome shotgun (WGS) entry which is preliminary data.</text>
</comment>
<keyword evidence="5" id="KW-1185">Reference proteome</keyword>
<evidence type="ECO:0000259" key="3">
    <source>
        <dbReference type="PROSITE" id="PS50111"/>
    </source>
</evidence>
<dbReference type="SUPFAM" id="SSF103190">
    <property type="entry name" value="Sensory domain-like"/>
    <property type="match status" value="1"/>
</dbReference>
<dbReference type="InterPro" id="IPR004089">
    <property type="entry name" value="MCPsignal_dom"/>
</dbReference>
<evidence type="ECO:0000256" key="2">
    <source>
        <dbReference type="PROSITE-ProRule" id="PRU00284"/>
    </source>
</evidence>
<dbReference type="SMART" id="SM00283">
    <property type="entry name" value="MA"/>
    <property type="match status" value="1"/>
</dbReference>
<proteinExistence type="predicted"/>
<evidence type="ECO:0000313" key="4">
    <source>
        <dbReference type="EMBL" id="KYZ75470.1"/>
    </source>
</evidence>
<dbReference type="InterPro" id="IPR029151">
    <property type="entry name" value="Sensor-like_sf"/>
</dbReference>
<reference evidence="4 5" key="1">
    <citation type="submission" date="2016-02" db="EMBL/GenBank/DDBJ databases">
        <title>Anaerosporomusa subterraneum gen. nov., sp. nov., a spore-forming obligate anaerobe isolated from saprolite.</title>
        <authorList>
            <person name="Choi J.K."/>
            <person name="Shah M."/>
            <person name="Yee N."/>
        </authorList>
    </citation>
    <scope>NUCLEOTIDE SEQUENCE [LARGE SCALE GENOMIC DNA]</scope>
    <source>
        <strain evidence="4 5">RU4</strain>
    </source>
</reference>
<dbReference type="GO" id="GO:0016020">
    <property type="term" value="C:membrane"/>
    <property type="evidence" value="ECO:0007669"/>
    <property type="project" value="InterPro"/>
</dbReference>
<dbReference type="Proteomes" id="UP000076268">
    <property type="component" value="Unassembled WGS sequence"/>
</dbReference>
<accession>A0A154BNP1</accession>
<evidence type="ECO:0000256" key="1">
    <source>
        <dbReference type="ARBA" id="ARBA00023224"/>
    </source>
</evidence>
<gene>
    <name evidence="4" type="ORF">AXX12_12185</name>
</gene>
<dbReference type="PROSITE" id="PS50111">
    <property type="entry name" value="CHEMOTAXIS_TRANSDUC_2"/>
    <property type="match status" value="1"/>
</dbReference>
<dbReference type="OrthoDB" id="3192at2"/>
<dbReference type="AlphaFoldDB" id="A0A154BNP1"/>
<dbReference type="PANTHER" id="PTHR32089">
    <property type="entry name" value="METHYL-ACCEPTING CHEMOTAXIS PROTEIN MCPB"/>
    <property type="match status" value="1"/>
</dbReference>
<dbReference type="Gene3D" id="1.10.287.950">
    <property type="entry name" value="Methyl-accepting chemotaxis protein"/>
    <property type="match status" value="1"/>
</dbReference>
<name>A0A154BNP1_ANASB</name>
<sequence length="271" mass="28811">MNKLQSMVQAAEIIQKLNVFDCSVTVCDMTGMIVHYLSPATFDLKLAVGDKVSPTGALAACLNTGKRQQVIMQKELFGTAVKVIVEPVYDDGKMVGIVGLSINLSTQNTLLETSQTIAATSEEITATTEELSAASVSFANDLEKLRIKGDAIMMKITHTDNILKFVSDVATNSNLLGLNAAIEAARAGETGRGFAVVAEEIRKMAENSGNAVKDIKDTLMAIRQETAEVVSTINHAAAFGERQAAVAGEITASMQQLASSTVNIEKIIESI</sequence>
<dbReference type="RefSeq" id="WP_066244059.1">
    <property type="nucleotide sequence ID" value="NZ_LSGP01000023.1"/>
</dbReference>
<dbReference type="SUPFAM" id="SSF58104">
    <property type="entry name" value="Methyl-accepting chemotaxis protein (MCP) signaling domain"/>
    <property type="match status" value="1"/>
</dbReference>
<dbReference type="EMBL" id="LSGP01000023">
    <property type="protein sequence ID" value="KYZ75470.1"/>
    <property type="molecule type" value="Genomic_DNA"/>
</dbReference>
<dbReference type="STRING" id="1794912.AXX12_12185"/>